<keyword evidence="1" id="KW-0732">Signal</keyword>
<feature type="chain" id="PRO_5012205109" description="Ig-like domain (Group 3)" evidence="1">
    <location>
        <begin position="24"/>
        <end position="406"/>
    </location>
</feature>
<sequence>MNRTGPLCAAAVLLLAVATPAAAAPEPPAQWKTRTHAALAVTPTFGNGVFRVSVQQAQGLGVGSFTVRTGPDHPAGAGRDLLFGGGVPGTSFMTVRDLTTGADYVQGQYLTTSTEIALDDLGPYTEAIGTTGFHTNWYTVLGSGLMEIDQYVTVHGSTVADSSVEVTTTITGTSTDTFQVQYLWDTAAGTDDGPVLQTGAYNPFGATATREVTLSGVDSVALADNDGGPSLSYGLTGTGPARITPPPTPPQSIQFVCWPRAVGAAPGRYRTDPAIDVATTGAGCPGSAGPDSAVQYLFAAAPIGTSGVRASASLFSTAPDPTSVTVAPARLGSPAVSATLTDTRYGRGVPGRTLTFGAGGRTLCTGVTNANGVAACGGLTEGLAALLGYSAAYAGDGIWAASAGKR</sequence>
<protein>
    <recommendedName>
        <fullName evidence="4">Ig-like domain (Group 3)</fullName>
    </recommendedName>
</protein>
<evidence type="ECO:0008006" key="4">
    <source>
        <dbReference type="Google" id="ProtNLM"/>
    </source>
</evidence>
<proteinExistence type="predicted"/>
<reference evidence="3" key="1">
    <citation type="submission" date="2016-11" db="EMBL/GenBank/DDBJ databases">
        <authorList>
            <person name="Varghese N."/>
            <person name="Submissions S."/>
        </authorList>
    </citation>
    <scope>NUCLEOTIDE SEQUENCE [LARGE SCALE GENOMIC DNA]</scope>
    <source>
        <strain evidence="3">DSM 44671</strain>
    </source>
</reference>
<name>A0A1K1T7C8_9PSEU</name>
<dbReference type="Proteomes" id="UP000182740">
    <property type="component" value="Unassembled WGS sequence"/>
</dbReference>
<organism evidence="2 3">
    <name type="scientific">Amycolatopsis australiensis</name>
    <dbReference type="NCBI Taxonomy" id="546364"/>
    <lineage>
        <taxon>Bacteria</taxon>
        <taxon>Bacillati</taxon>
        <taxon>Actinomycetota</taxon>
        <taxon>Actinomycetes</taxon>
        <taxon>Pseudonocardiales</taxon>
        <taxon>Pseudonocardiaceae</taxon>
        <taxon>Amycolatopsis</taxon>
    </lineage>
</organism>
<gene>
    <name evidence="2" type="ORF">SAMN04489730_8498</name>
</gene>
<evidence type="ECO:0000256" key="1">
    <source>
        <dbReference type="SAM" id="SignalP"/>
    </source>
</evidence>
<keyword evidence="3" id="KW-1185">Reference proteome</keyword>
<evidence type="ECO:0000313" key="3">
    <source>
        <dbReference type="Proteomes" id="UP000182740"/>
    </source>
</evidence>
<dbReference type="EMBL" id="FPJG01000006">
    <property type="protein sequence ID" value="SFW92255.1"/>
    <property type="molecule type" value="Genomic_DNA"/>
</dbReference>
<dbReference type="OrthoDB" id="3686660at2"/>
<accession>A0A1K1T7C8</accession>
<evidence type="ECO:0000313" key="2">
    <source>
        <dbReference type="EMBL" id="SFW92255.1"/>
    </source>
</evidence>
<dbReference type="STRING" id="546364.SAMN04489730_8498"/>
<dbReference type="RefSeq" id="WP_072481500.1">
    <property type="nucleotide sequence ID" value="NZ_FPJG01000006.1"/>
</dbReference>
<dbReference type="AlphaFoldDB" id="A0A1K1T7C8"/>
<feature type="signal peptide" evidence="1">
    <location>
        <begin position="1"/>
        <end position="23"/>
    </location>
</feature>